<feature type="domain" description="BRCT" evidence="1">
    <location>
        <begin position="1"/>
        <end position="91"/>
    </location>
</feature>
<accession>A0A0B6ZFN1</accession>
<dbReference type="InterPro" id="IPR036420">
    <property type="entry name" value="BRCT_dom_sf"/>
</dbReference>
<protein>
    <recommendedName>
        <fullName evidence="1">BRCT domain-containing protein</fullName>
    </recommendedName>
</protein>
<dbReference type="AlphaFoldDB" id="A0A0B6ZFN1"/>
<evidence type="ECO:0000259" key="1">
    <source>
        <dbReference type="PROSITE" id="PS50172"/>
    </source>
</evidence>
<sequence length="101" mass="11188">MCFYLSIAESLHDLLTACGAIVVDDPISLISKVARYKLIVYCSDSDAAPTTAELDMFRGLYKHMGLLTVIREWVLDSLGVYKLQPLLAYVLSTDASIQVPF</sequence>
<reference evidence="2" key="1">
    <citation type="submission" date="2014-12" db="EMBL/GenBank/DDBJ databases">
        <title>Insight into the proteome of Arion vulgaris.</title>
        <authorList>
            <person name="Aradska J."/>
            <person name="Bulat T."/>
            <person name="Smidak R."/>
            <person name="Sarate P."/>
            <person name="Gangsoo J."/>
            <person name="Sialana F."/>
            <person name="Bilban M."/>
            <person name="Lubec G."/>
        </authorList>
    </citation>
    <scope>NUCLEOTIDE SEQUENCE</scope>
    <source>
        <tissue evidence="2">Skin</tissue>
    </source>
</reference>
<dbReference type="Gene3D" id="3.40.50.10190">
    <property type="entry name" value="BRCT domain"/>
    <property type="match status" value="1"/>
</dbReference>
<proteinExistence type="predicted"/>
<dbReference type="InterPro" id="IPR001357">
    <property type="entry name" value="BRCT_dom"/>
</dbReference>
<gene>
    <name evidence="2" type="primary">ORF61874</name>
</gene>
<dbReference type="PROSITE" id="PS50172">
    <property type="entry name" value="BRCT"/>
    <property type="match status" value="1"/>
</dbReference>
<name>A0A0B6ZFN1_9EUPU</name>
<dbReference type="SUPFAM" id="SSF52113">
    <property type="entry name" value="BRCT domain"/>
    <property type="match status" value="1"/>
</dbReference>
<organism evidence="2">
    <name type="scientific">Arion vulgaris</name>
    <dbReference type="NCBI Taxonomy" id="1028688"/>
    <lineage>
        <taxon>Eukaryota</taxon>
        <taxon>Metazoa</taxon>
        <taxon>Spiralia</taxon>
        <taxon>Lophotrochozoa</taxon>
        <taxon>Mollusca</taxon>
        <taxon>Gastropoda</taxon>
        <taxon>Heterobranchia</taxon>
        <taxon>Euthyneura</taxon>
        <taxon>Panpulmonata</taxon>
        <taxon>Eupulmonata</taxon>
        <taxon>Stylommatophora</taxon>
        <taxon>Helicina</taxon>
        <taxon>Arionoidea</taxon>
        <taxon>Arionidae</taxon>
        <taxon>Arion</taxon>
    </lineage>
</organism>
<dbReference type="EMBL" id="HACG01020372">
    <property type="protein sequence ID" value="CEK67237.1"/>
    <property type="molecule type" value="Transcribed_RNA"/>
</dbReference>
<evidence type="ECO:0000313" key="2">
    <source>
        <dbReference type="EMBL" id="CEK67237.1"/>
    </source>
</evidence>